<gene>
    <name evidence="1" type="ORF">XELAEV_18023151mg</name>
</gene>
<dbReference type="EMBL" id="CM004472">
    <property type="protein sequence ID" value="OCT84990.1"/>
    <property type="molecule type" value="Genomic_DNA"/>
</dbReference>
<name>A0A974D6J4_XENLA</name>
<dbReference type="AlphaFoldDB" id="A0A974D6J4"/>
<proteinExistence type="predicted"/>
<evidence type="ECO:0000313" key="1">
    <source>
        <dbReference type="EMBL" id="OCT84990.1"/>
    </source>
</evidence>
<sequence>MAAMNTAGEELHGGKEIRVGGEGLILVAEYRNDSCAAVVQEKEQTRGIQIKQFMKSRLAGNGRKKPAWNM</sequence>
<accession>A0A974D6J4</accession>
<reference evidence="2" key="1">
    <citation type="journal article" date="2016" name="Nature">
        <title>Genome evolution in the allotetraploid frog Xenopus laevis.</title>
        <authorList>
            <person name="Session A.M."/>
            <person name="Uno Y."/>
            <person name="Kwon T."/>
            <person name="Chapman J.A."/>
            <person name="Toyoda A."/>
            <person name="Takahashi S."/>
            <person name="Fukui A."/>
            <person name="Hikosaka A."/>
            <person name="Suzuki A."/>
            <person name="Kondo M."/>
            <person name="van Heeringen S.J."/>
            <person name="Quigley I."/>
            <person name="Heinz S."/>
            <person name="Ogino H."/>
            <person name="Ochi H."/>
            <person name="Hellsten U."/>
            <person name="Lyons J.B."/>
            <person name="Simakov O."/>
            <person name="Putnam N."/>
            <person name="Stites J."/>
            <person name="Kuroki Y."/>
            <person name="Tanaka T."/>
            <person name="Michiue T."/>
            <person name="Watanabe M."/>
            <person name="Bogdanovic O."/>
            <person name="Lister R."/>
            <person name="Georgiou G."/>
            <person name="Paranjpe S.S."/>
            <person name="van Kruijsbergen I."/>
            <person name="Shu S."/>
            <person name="Carlson J."/>
            <person name="Kinoshita T."/>
            <person name="Ohta Y."/>
            <person name="Mawaribuchi S."/>
            <person name="Jenkins J."/>
            <person name="Grimwood J."/>
            <person name="Schmutz J."/>
            <person name="Mitros T."/>
            <person name="Mozaffari S.V."/>
            <person name="Suzuki Y."/>
            <person name="Haramoto Y."/>
            <person name="Yamamoto T.S."/>
            <person name="Takagi C."/>
            <person name="Heald R."/>
            <person name="Miller K."/>
            <person name="Haudenschild C."/>
            <person name="Kitzman J."/>
            <person name="Nakayama T."/>
            <person name="Izutsu Y."/>
            <person name="Robert J."/>
            <person name="Fortriede J."/>
            <person name="Burns K."/>
            <person name="Lotay V."/>
            <person name="Karimi K."/>
            <person name="Yasuoka Y."/>
            <person name="Dichmann D.S."/>
            <person name="Flajnik M.F."/>
            <person name="Houston D.W."/>
            <person name="Shendure J."/>
            <person name="DuPasquier L."/>
            <person name="Vize P.D."/>
            <person name="Zorn A.M."/>
            <person name="Ito M."/>
            <person name="Marcotte E.M."/>
            <person name="Wallingford J.B."/>
            <person name="Ito Y."/>
            <person name="Asashima M."/>
            <person name="Ueno N."/>
            <person name="Matsuda Y."/>
            <person name="Veenstra G.J."/>
            <person name="Fujiyama A."/>
            <person name="Harland R.M."/>
            <person name="Taira M."/>
            <person name="Rokhsar D.S."/>
        </authorList>
    </citation>
    <scope>NUCLEOTIDE SEQUENCE [LARGE SCALE GENOMIC DNA]</scope>
    <source>
        <strain evidence="2">J</strain>
    </source>
</reference>
<evidence type="ECO:0000313" key="2">
    <source>
        <dbReference type="Proteomes" id="UP000694892"/>
    </source>
</evidence>
<dbReference type="Proteomes" id="UP000694892">
    <property type="component" value="Chromosome 4L"/>
</dbReference>
<protein>
    <submittedName>
        <fullName evidence="1">Uncharacterized protein</fullName>
    </submittedName>
</protein>
<organism evidence="1 2">
    <name type="scientific">Xenopus laevis</name>
    <name type="common">African clawed frog</name>
    <dbReference type="NCBI Taxonomy" id="8355"/>
    <lineage>
        <taxon>Eukaryota</taxon>
        <taxon>Metazoa</taxon>
        <taxon>Chordata</taxon>
        <taxon>Craniata</taxon>
        <taxon>Vertebrata</taxon>
        <taxon>Euteleostomi</taxon>
        <taxon>Amphibia</taxon>
        <taxon>Batrachia</taxon>
        <taxon>Anura</taxon>
        <taxon>Pipoidea</taxon>
        <taxon>Pipidae</taxon>
        <taxon>Xenopodinae</taxon>
        <taxon>Xenopus</taxon>
        <taxon>Xenopus</taxon>
    </lineage>
</organism>